<dbReference type="InterPro" id="IPR000073">
    <property type="entry name" value="AB_hydrolase_1"/>
</dbReference>
<gene>
    <name evidence="2" type="ORF">QGN17_12470</name>
</gene>
<evidence type="ECO:0000259" key="1">
    <source>
        <dbReference type="Pfam" id="PF12697"/>
    </source>
</evidence>
<dbReference type="PRINTS" id="PR00111">
    <property type="entry name" value="ABHYDROLASE"/>
</dbReference>
<keyword evidence="3" id="KW-1185">Reference proteome</keyword>
<sequence>MASKQRYEDGWWLTTDGLKLHYRDYPGGADGQPPIICIPGLTRNARDFEGVAERLSPEWRVICVDLRGRGESPQSPDSASYSPPTYVLDIGALYVALGIQRAVILGTSLGGLIAMAMALTTPERLAGVLLNDIGPVIASDGLARIKGYVGKSASWPTWLHAARGIAEGERDVFPRYAIEDWLEVAKRRCRLTSAGRVVLDYDMRIGEPIREAPADAPAPDLWPAFSALRGRPIALLRGARSDLLTQACADEMASRLTSLELTVVPDVGHAPSLEEPESAAAIDRLLGRVRAGR</sequence>
<dbReference type="InterPro" id="IPR029058">
    <property type="entry name" value="AB_hydrolase_fold"/>
</dbReference>
<evidence type="ECO:0000313" key="2">
    <source>
        <dbReference type="EMBL" id="MDH7639545.1"/>
    </source>
</evidence>
<organism evidence="2 3">
    <name type="scientific">Sphingomonas oryzagri</name>
    <dbReference type="NCBI Taxonomy" id="3042314"/>
    <lineage>
        <taxon>Bacteria</taxon>
        <taxon>Pseudomonadati</taxon>
        <taxon>Pseudomonadota</taxon>
        <taxon>Alphaproteobacteria</taxon>
        <taxon>Sphingomonadales</taxon>
        <taxon>Sphingomonadaceae</taxon>
        <taxon>Sphingomonas</taxon>
    </lineage>
</organism>
<evidence type="ECO:0000313" key="3">
    <source>
        <dbReference type="Proteomes" id="UP001160625"/>
    </source>
</evidence>
<accession>A0ABT6N2R0</accession>
<dbReference type="Pfam" id="PF12697">
    <property type="entry name" value="Abhydrolase_6"/>
    <property type="match status" value="1"/>
</dbReference>
<dbReference type="InterPro" id="IPR050266">
    <property type="entry name" value="AB_hydrolase_sf"/>
</dbReference>
<dbReference type="EMBL" id="JARYGZ010000001">
    <property type="protein sequence ID" value="MDH7639545.1"/>
    <property type="molecule type" value="Genomic_DNA"/>
</dbReference>
<protein>
    <submittedName>
        <fullName evidence="2">Alpha/beta hydrolase</fullName>
    </submittedName>
</protein>
<dbReference type="Proteomes" id="UP001160625">
    <property type="component" value="Unassembled WGS sequence"/>
</dbReference>
<dbReference type="Gene3D" id="3.40.50.1820">
    <property type="entry name" value="alpha/beta hydrolase"/>
    <property type="match status" value="1"/>
</dbReference>
<dbReference type="SUPFAM" id="SSF53474">
    <property type="entry name" value="alpha/beta-Hydrolases"/>
    <property type="match status" value="1"/>
</dbReference>
<dbReference type="GO" id="GO:0016787">
    <property type="term" value="F:hydrolase activity"/>
    <property type="evidence" value="ECO:0007669"/>
    <property type="project" value="UniProtKB-KW"/>
</dbReference>
<proteinExistence type="predicted"/>
<dbReference type="PANTHER" id="PTHR43798">
    <property type="entry name" value="MONOACYLGLYCEROL LIPASE"/>
    <property type="match status" value="1"/>
</dbReference>
<name>A0ABT6N2R0_9SPHN</name>
<dbReference type="PANTHER" id="PTHR43798:SF33">
    <property type="entry name" value="HYDROLASE, PUTATIVE (AFU_ORTHOLOGUE AFUA_2G14860)-RELATED"/>
    <property type="match status" value="1"/>
</dbReference>
<reference evidence="2" key="1">
    <citation type="submission" date="2023-04" db="EMBL/GenBank/DDBJ databases">
        <title>Sphingomonas sp. MAHUQ-71 isolated from rice field.</title>
        <authorList>
            <person name="Huq M.A."/>
        </authorList>
    </citation>
    <scope>NUCLEOTIDE SEQUENCE</scope>
    <source>
        <strain evidence="2">MAHUQ-71</strain>
    </source>
</reference>
<comment type="caution">
    <text evidence="2">The sequence shown here is derived from an EMBL/GenBank/DDBJ whole genome shotgun (WGS) entry which is preliminary data.</text>
</comment>
<keyword evidence="2" id="KW-0378">Hydrolase</keyword>
<dbReference type="RefSeq" id="WP_281044811.1">
    <property type="nucleotide sequence ID" value="NZ_JARYGZ010000001.1"/>
</dbReference>
<feature type="domain" description="AB hydrolase-1" evidence="1">
    <location>
        <begin position="35"/>
        <end position="279"/>
    </location>
</feature>